<dbReference type="OrthoDB" id="6612025at2759"/>
<evidence type="ECO:0008006" key="3">
    <source>
        <dbReference type="Google" id="ProtNLM"/>
    </source>
</evidence>
<feature type="region of interest" description="Disordered" evidence="1">
    <location>
        <begin position="285"/>
        <end position="330"/>
    </location>
</feature>
<gene>
    <name evidence="2" type="ORF">g.13939</name>
</gene>
<accession>A0A1E1W6C4</accession>
<sequence length="346" mass="39314">KDEITEITTIQKDDEAPVTTVNVIEEDVPEEEDTKPMEIIEVPKETAAKEVCLEEIKQVKKPKKIKKKKLLVEEITEKDSIKPQETIEEITTEAVQSPKVTDTLTFAPTEEFVDEQIAPYTEDRPQQVQSKVTTTSDKLHTITLSEQQPQINELVEEAEQPLNTPEHETEELIDNTVTQHKKLKKVRVKQKKIPVEETTETAIVLEDNEAPETFVTVTKTEEEDNKLLEIIELPEEIIVEEVGPDETKKVKTTKKVVRKKKGPIQEITEITTVTKDDEAPVTTVTVKEEKLPEESPEPTEQQLEIVELPEESTIEEITSPDGKVIHKKATKRTIRKKIGPKVETTV</sequence>
<feature type="non-terminal residue" evidence="2">
    <location>
        <position position="1"/>
    </location>
</feature>
<feature type="non-terminal residue" evidence="2">
    <location>
        <position position="346"/>
    </location>
</feature>
<organism evidence="2">
    <name type="scientific">Pectinophora gossypiella</name>
    <name type="common">Cotton pink bollworm</name>
    <name type="synonym">Depressaria gossypiella</name>
    <dbReference type="NCBI Taxonomy" id="13191"/>
    <lineage>
        <taxon>Eukaryota</taxon>
        <taxon>Metazoa</taxon>
        <taxon>Ecdysozoa</taxon>
        <taxon>Arthropoda</taxon>
        <taxon>Hexapoda</taxon>
        <taxon>Insecta</taxon>
        <taxon>Pterygota</taxon>
        <taxon>Neoptera</taxon>
        <taxon>Endopterygota</taxon>
        <taxon>Lepidoptera</taxon>
        <taxon>Glossata</taxon>
        <taxon>Ditrysia</taxon>
        <taxon>Gelechioidea</taxon>
        <taxon>Gelechiidae</taxon>
        <taxon>Apatetrinae</taxon>
        <taxon>Pectinophora</taxon>
    </lineage>
</organism>
<dbReference type="EMBL" id="GDQN01008512">
    <property type="protein sequence ID" value="JAT82542.1"/>
    <property type="molecule type" value="Transcribed_RNA"/>
</dbReference>
<protein>
    <recommendedName>
        <fullName evidence="3">Titin</fullName>
    </recommendedName>
</protein>
<dbReference type="AlphaFoldDB" id="A0A1E1W6C4"/>
<evidence type="ECO:0000256" key="1">
    <source>
        <dbReference type="SAM" id="MobiDB-lite"/>
    </source>
</evidence>
<name>A0A1E1W6C4_PECGO</name>
<proteinExistence type="predicted"/>
<reference evidence="2" key="1">
    <citation type="submission" date="2015-09" db="EMBL/GenBank/DDBJ databases">
        <title>De novo assembly of Pectinophora gossypiella (Pink Bollworm) gut transcriptome.</title>
        <authorList>
            <person name="Tassone E.E."/>
        </authorList>
    </citation>
    <scope>NUCLEOTIDE SEQUENCE</scope>
</reference>
<evidence type="ECO:0000313" key="2">
    <source>
        <dbReference type="EMBL" id="JAT82542.1"/>
    </source>
</evidence>